<dbReference type="SMART" id="SM00060">
    <property type="entry name" value="FN3"/>
    <property type="match status" value="1"/>
</dbReference>
<dbReference type="InterPro" id="IPR013098">
    <property type="entry name" value="Ig_I-set"/>
</dbReference>
<dbReference type="Pfam" id="PF07679">
    <property type="entry name" value="I-set"/>
    <property type="match status" value="2"/>
</dbReference>
<sequence>MPEVTWLKDGLPLPKRSVTTTKDSLTQLLIPVASLSDSGLYTVVLRNLQGKEATYNFHVRVAACPRAPGPIHLQENVPGMVTAEWEPSPDEAETGGGPLHYTVLTRSAAKGSWWEVADRVHTNRFTLLNVLPGHEYHFRVVAKNELGASRPSDTRQPWYIPRRRGRFTVKAPSYQEPNLSQKPWFPVGLRVHLLPQGSECCMSCAVRGSPRPHVTWFKDDQSLEGNPAVYSTNVLGVCSLIIPSVSLKDSGQYKAVAENTLGQAVSTATLIVIGNGG</sequence>
<feature type="domain" description="Ig-like" evidence="3">
    <location>
        <begin position="177"/>
        <end position="271"/>
    </location>
</feature>
<feature type="domain" description="Fibronectin type-III" evidence="4">
    <location>
        <begin position="67"/>
        <end position="163"/>
    </location>
</feature>
<dbReference type="PROSITE" id="PS50853">
    <property type="entry name" value="FN3"/>
    <property type="match status" value="1"/>
</dbReference>
<dbReference type="AlphaFoldDB" id="G3T9Y1"/>
<name>G3T9Y1_LOXAF</name>
<evidence type="ECO:0000259" key="3">
    <source>
        <dbReference type="PROSITE" id="PS50835"/>
    </source>
</evidence>
<dbReference type="Ensembl" id="ENSLAFT00000012718.3">
    <property type="protein sequence ID" value="ENSLAFP00000010635.3"/>
    <property type="gene ID" value="ENSLAFG00000012716.3"/>
</dbReference>
<dbReference type="InterPro" id="IPR050964">
    <property type="entry name" value="Striated_Muscle_Regulatory"/>
</dbReference>
<dbReference type="OMA" id="WYIPRRR"/>
<dbReference type="HOGENOM" id="CLU_058568_0_0_1"/>
<feature type="domain" description="Ig-like" evidence="3">
    <location>
        <begin position="1"/>
        <end position="54"/>
    </location>
</feature>
<evidence type="ECO:0000256" key="1">
    <source>
        <dbReference type="ARBA" id="ARBA00022737"/>
    </source>
</evidence>
<evidence type="ECO:0000313" key="6">
    <source>
        <dbReference type="Proteomes" id="UP000007646"/>
    </source>
</evidence>
<evidence type="ECO:0000313" key="5">
    <source>
        <dbReference type="Ensembl" id="ENSLAFP00000010635.3"/>
    </source>
</evidence>
<keyword evidence="1" id="KW-0677">Repeat</keyword>
<dbReference type="STRING" id="9785.ENSLAFP00000010635"/>
<dbReference type="SMART" id="SM00408">
    <property type="entry name" value="IGc2"/>
    <property type="match status" value="1"/>
</dbReference>
<proteinExistence type="predicted"/>
<dbReference type="PANTHER" id="PTHR13817:SF138">
    <property type="entry name" value="IMMUNOGLOBULIN-LIKE AND FIBRONECTIN TYPE III DOMAIN-CONTAINING PROTEIN 1"/>
    <property type="match status" value="1"/>
</dbReference>
<dbReference type="InParanoid" id="G3T9Y1"/>
<dbReference type="InterPro" id="IPR013783">
    <property type="entry name" value="Ig-like_fold"/>
</dbReference>
<dbReference type="InterPro" id="IPR003599">
    <property type="entry name" value="Ig_sub"/>
</dbReference>
<reference evidence="5" key="2">
    <citation type="submission" date="2025-08" db="UniProtKB">
        <authorList>
            <consortium name="Ensembl"/>
        </authorList>
    </citation>
    <scope>IDENTIFICATION</scope>
    <source>
        <strain evidence="5">Isolate ISIS603380</strain>
    </source>
</reference>
<dbReference type="CDD" id="cd00063">
    <property type="entry name" value="FN3"/>
    <property type="match status" value="1"/>
</dbReference>
<reference evidence="5 6" key="1">
    <citation type="submission" date="2009-06" db="EMBL/GenBank/DDBJ databases">
        <title>The Genome Sequence of Loxodonta africana (African elephant).</title>
        <authorList>
            <person name="Di Palma F."/>
            <person name="Heiman D."/>
            <person name="Young S."/>
            <person name="Johnson J."/>
            <person name="Lander E.S."/>
            <person name="Lindblad-Toh K."/>
        </authorList>
    </citation>
    <scope>NUCLEOTIDE SEQUENCE [LARGE SCALE GENOMIC DNA]</scope>
    <source>
        <strain evidence="5 6">Isolate ISIS603380</strain>
    </source>
</reference>
<dbReference type="InterPro" id="IPR003598">
    <property type="entry name" value="Ig_sub2"/>
</dbReference>
<dbReference type="Proteomes" id="UP000007646">
    <property type="component" value="Unassembled WGS sequence"/>
</dbReference>
<dbReference type="InterPro" id="IPR003961">
    <property type="entry name" value="FN3_dom"/>
</dbReference>
<dbReference type="InterPro" id="IPR036179">
    <property type="entry name" value="Ig-like_dom_sf"/>
</dbReference>
<evidence type="ECO:0000256" key="2">
    <source>
        <dbReference type="ARBA" id="ARBA00023319"/>
    </source>
</evidence>
<dbReference type="InterPro" id="IPR007110">
    <property type="entry name" value="Ig-like_dom"/>
</dbReference>
<evidence type="ECO:0000259" key="4">
    <source>
        <dbReference type="PROSITE" id="PS50853"/>
    </source>
</evidence>
<dbReference type="Pfam" id="PF00041">
    <property type="entry name" value="fn3"/>
    <property type="match status" value="1"/>
</dbReference>
<dbReference type="SUPFAM" id="SSF49265">
    <property type="entry name" value="Fibronectin type III"/>
    <property type="match status" value="1"/>
</dbReference>
<protein>
    <submittedName>
        <fullName evidence="5">Uncharacterized protein</fullName>
    </submittedName>
</protein>
<dbReference type="InterPro" id="IPR036116">
    <property type="entry name" value="FN3_sf"/>
</dbReference>
<keyword evidence="2" id="KW-0393">Immunoglobulin domain</keyword>
<dbReference type="PROSITE" id="PS50835">
    <property type="entry name" value="IG_LIKE"/>
    <property type="match status" value="2"/>
</dbReference>
<organism evidence="5 6">
    <name type="scientific">Loxodonta africana</name>
    <name type="common">African elephant</name>
    <dbReference type="NCBI Taxonomy" id="9785"/>
    <lineage>
        <taxon>Eukaryota</taxon>
        <taxon>Metazoa</taxon>
        <taxon>Chordata</taxon>
        <taxon>Craniata</taxon>
        <taxon>Vertebrata</taxon>
        <taxon>Euteleostomi</taxon>
        <taxon>Mammalia</taxon>
        <taxon>Eutheria</taxon>
        <taxon>Afrotheria</taxon>
        <taxon>Proboscidea</taxon>
        <taxon>Elephantidae</taxon>
        <taxon>Loxodonta</taxon>
    </lineage>
</organism>
<accession>G3T9Y1</accession>
<dbReference type="GeneTree" id="ENSGT00940000162073"/>
<dbReference type="eggNOG" id="KOG0613">
    <property type="taxonomic scope" value="Eukaryota"/>
</dbReference>
<reference evidence="5" key="3">
    <citation type="submission" date="2025-09" db="UniProtKB">
        <authorList>
            <consortium name="Ensembl"/>
        </authorList>
    </citation>
    <scope>IDENTIFICATION</scope>
    <source>
        <strain evidence="5">Isolate ISIS603380</strain>
    </source>
</reference>
<dbReference type="PANTHER" id="PTHR13817">
    <property type="entry name" value="TITIN"/>
    <property type="match status" value="1"/>
</dbReference>
<keyword evidence="6" id="KW-1185">Reference proteome</keyword>
<dbReference type="SMART" id="SM00409">
    <property type="entry name" value="IG"/>
    <property type="match status" value="1"/>
</dbReference>
<dbReference type="SUPFAM" id="SSF48726">
    <property type="entry name" value="Immunoglobulin"/>
    <property type="match status" value="2"/>
</dbReference>
<dbReference type="Gene3D" id="2.60.40.10">
    <property type="entry name" value="Immunoglobulins"/>
    <property type="match status" value="3"/>
</dbReference>